<feature type="transmembrane region" description="Helical" evidence="1">
    <location>
        <begin position="5"/>
        <end position="22"/>
    </location>
</feature>
<comment type="caution">
    <text evidence="2">The sequence shown here is derived from an EMBL/GenBank/DDBJ whole genome shotgun (WGS) entry which is preliminary data.</text>
</comment>
<name>A0ABR8W8S4_9BACL</name>
<feature type="transmembrane region" description="Helical" evidence="1">
    <location>
        <begin position="51"/>
        <end position="71"/>
    </location>
</feature>
<keyword evidence="3" id="KW-1185">Reference proteome</keyword>
<organism evidence="2 3">
    <name type="scientific">Planococcus wigleyi</name>
    <dbReference type="NCBI Taxonomy" id="2762216"/>
    <lineage>
        <taxon>Bacteria</taxon>
        <taxon>Bacillati</taxon>
        <taxon>Bacillota</taxon>
        <taxon>Bacilli</taxon>
        <taxon>Bacillales</taxon>
        <taxon>Caryophanaceae</taxon>
        <taxon>Planococcus</taxon>
    </lineage>
</organism>
<dbReference type="RefSeq" id="WP_191713669.1">
    <property type="nucleotide sequence ID" value="NZ_JACSPU010000001.1"/>
</dbReference>
<sequence length="253" mass="29455">MKKNLVLGVLILGILINGWAIAYLALPFYQIVLAIGALSILIMTLLHDRYLFLYAITIALAFGVFLTAYSFTNQKTPEMQMLYMYEHLLLTSLVLMYWILLNFIKKIGYENKELKQQVKLLQKYNGVTKLLTLTEFNEQAQWLLKSSERNKEEAWFVKIDILYPNKRTKVNLQEDLERLALQTIRQKFDLISSNSGAIYIVLKNTHAEGTQRMLERFQEKVRSELNFIEPPFTFMKMQVDKASQLAALVEIKS</sequence>
<keyword evidence="1" id="KW-0812">Transmembrane</keyword>
<evidence type="ECO:0000313" key="3">
    <source>
        <dbReference type="Proteomes" id="UP000658980"/>
    </source>
</evidence>
<keyword evidence="1" id="KW-1133">Transmembrane helix</keyword>
<feature type="transmembrane region" description="Helical" evidence="1">
    <location>
        <begin position="83"/>
        <end position="104"/>
    </location>
</feature>
<evidence type="ECO:0000256" key="1">
    <source>
        <dbReference type="SAM" id="Phobius"/>
    </source>
</evidence>
<reference evidence="2 3" key="1">
    <citation type="submission" date="2020-08" db="EMBL/GenBank/DDBJ databases">
        <title>A Genomic Blueprint of the Chicken Gut Microbiome.</title>
        <authorList>
            <person name="Gilroy R."/>
            <person name="Ravi A."/>
            <person name="Getino M."/>
            <person name="Pursley I."/>
            <person name="Horton D.L."/>
            <person name="Alikhan N.-F."/>
            <person name="Baker D."/>
            <person name="Gharbi K."/>
            <person name="Hall N."/>
            <person name="Watson M."/>
            <person name="Adriaenssens E.M."/>
            <person name="Foster-Nyarko E."/>
            <person name="Jarju S."/>
            <person name="Secka A."/>
            <person name="Antonio M."/>
            <person name="Oren A."/>
            <person name="Chaudhuri R."/>
            <person name="La Ragione R.M."/>
            <person name="Hildebrand F."/>
            <person name="Pallen M.J."/>
        </authorList>
    </citation>
    <scope>NUCLEOTIDE SEQUENCE [LARGE SCALE GENOMIC DNA]</scope>
    <source>
        <strain evidence="2 3">Sa1BUA13</strain>
    </source>
</reference>
<feature type="transmembrane region" description="Helical" evidence="1">
    <location>
        <begin position="28"/>
        <end position="46"/>
    </location>
</feature>
<keyword evidence="1" id="KW-0472">Membrane</keyword>
<evidence type="ECO:0000313" key="2">
    <source>
        <dbReference type="EMBL" id="MBD8013418.1"/>
    </source>
</evidence>
<dbReference type="Proteomes" id="UP000658980">
    <property type="component" value="Unassembled WGS sequence"/>
</dbReference>
<gene>
    <name evidence="2" type="ORF">H9630_01205</name>
</gene>
<evidence type="ECO:0008006" key="4">
    <source>
        <dbReference type="Google" id="ProtNLM"/>
    </source>
</evidence>
<proteinExistence type="predicted"/>
<protein>
    <recommendedName>
        <fullName evidence="4">GGDEF domain-containing protein</fullName>
    </recommendedName>
</protein>
<dbReference type="EMBL" id="JACSPU010000001">
    <property type="protein sequence ID" value="MBD8013418.1"/>
    <property type="molecule type" value="Genomic_DNA"/>
</dbReference>
<accession>A0ABR8W8S4</accession>